<dbReference type="Pfam" id="PF04548">
    <property type="entry name" value="AIG1"/>
    <property type="match status" value="1"/>
</dbReference>
<gene>
    <name evidence="7" type="ORF">CHS0354_029607</name>
</gene>
<dbReference type="AlphaFoldDB" id="A0AAE0RTM9"/>
<feature type="compositionally biased region" description="Basic and acidic residues" evidence="5">
    <location>
        <begin position="223"/>
        <end position="234"/>
    </location>
</feature>
<evidence type="ECO:0000313" key="8">
    <source>
        <dbReference type="Proteomes" id="UP001195483"/>
    </source>
</evidence>
<reference evidence="7" key="3">
    <citation type="submission" date="2023-05" db="EMBL/GenBank/DDBJ databases">
        <authorList>
            <person name="Smith C.H."/>
        </authorList>
    </citation>
    <scope>NUCLEOTIDE SEQUENCE</scope>
    <source>
        <strain evidence="7">CHS0354</strain>
        <tissue evidence="7">Mantle</tissue>
    </source>
</reference>
<dbReference type="FunFam" id="3.40.50.300:FF:000366">
    <property type="entry name" value="GTPase, IMAP family member 2"/>
    <property type="match status" value="1"/>
</dbReference>
<dbReference type="InterPro" id="IPR027417">
    <property type="entry name" value="P-loop_NTPase"/>
</dbReference>
<protein>
    <recommendedName>
        <fullName evidence="6">AIG1-type G domain-containing protein</fullName>
    </recommendedName>
</protein>
<evidence type="ECO:0000256" key="5">
    <source>
        <dbReference type="SAM" id="MobiDB-lite"/>
    </source>
</evidence>
<feature type="coiled-coil region" evidence="4">
    <location>
        <begin position="279"/>
        <end position="316"/>
    </location>
</feature>
<dbReference type="SUPFAM" id="SSF52540">
    <property type="entry name" value="P-loop containing nucleoside triphosphate hydrolases"/>
    <property type="match status" value="1"/>
</dbReference>
<dbReference type="EMBL" id="JAEAOA010001776">
    <property type="protein sequence ID" value="KAK3579320.1"/>
    <property type="molecule type" value="Genomic_DNA"/>
</dbReference>
<evidence type="ECO:0000256" key="3">
    <source>
        <dbReference type="ARBA" id="ARBA00023134"/>
    </source>
</evidence>
<evidence type="ECO:0000313" key="7">
    <source>
        <dbReference type="EMBL" id="KAK3579320.1"/>
    </source>
</evidence>
<dbReference type="InterPro" id="IPR006703">
    <property type="entry name" value="G_AIG1"/>
</dbReference>
<dbReference type="InterPro" id="IPR045058">
    <property type="entry name" value="GIMA/IAN/Toc"/>
</dbReference>
<dbReference type="PANTHER" id="PTHR10903">
    <property type="entry name" value="GTPASE, IMAP FAMILY MEMBER-RELATED"/>
    <property type="match status" value="1"/>
</dbReference>
<reference evidence="7" key="2">
    <citation type="journal article" date="2021" name="Genome Biol. Evol.">
        <title>Developing a high-quality reference genome for a parasitic bivalve with doubly uniparental inheritance (Bivalvia: Unionida).</title>
        <authorList>
            <person name="Smith C.H."/>
        </authorList>
    </citation>
    <scope>NUCLEOTIDE SEQUENCE</scope>
    <source>
        <strain evidence="7">CHS0354</strain>
        <tissue evidence="7">Mantle</tissue>
    </source>
</reference>
<keyword evidence="4" id="KW-0175">Coiled coil</keyword>
<feature type="region of interest" description="Disordered" evidence="5">
    <location>
        <begin position="223"/>
        <end position="253"/>
    </location>
</feature>
<organism evidence="7 8">
    <name type="scientific">Potamilus streckersoni</name>
    <dbReference type="NCBI Taxonomy" id="2493646"/>
    <lineage>
        <taxon>Eukaryota</taxon>
        <taxon>Metazoa</taxon>
        <taxon>Spiralia</taxon>
        <taxon>Lophotrochozoa</taxon>
        <taxon>Mollusca</taxon>
        <taxon>Bivalvia</taxon>
        <taxon>Autobranchia</taxon>
        <taxon>Heteroconchia</taxon>
        <taxon>Palaeoheterodonta</taxon>
        <taxon>Unionida</taxon>
        <taxon>Unionoidea</taxon>
        <taxon>Unionidae</taxon>
        <taxon>Ambleminae</taxon>
        <taxon>Lampsilini</taxon>
        <taxon>Potamilus</taxon>
    </lineage>
</organism>
<keyword evidence="3" id="KW-0342">GTP-binding</keyword>
<dbReference type="PANTHER" id="PTHR10903:SF184">
    <property type="entry name" value="GTP-BINDING PROTEIN A"/>
    <property type="match status" value="1"/>
</dbReference>
<sequence length="364" mass="42094">MSHRHIINLDDDVEEYRIVALGKNGSGKSATGNSFLGLWTFLSICSANSVTEYCQYDSAIRFGKRLVYVDTPGFFNIEKPNEIIQKEIIKCIALSSPGPHVFLLIIKVDRFTPEEKATIDIYRKIFGDEFYRHLIVVFTHKDMMDKSGKSLQQFISEAPFELQNVLRKNKNICIAIENEAPPEAVKVQMKEMFDLIITVVERNGGRHFTNTTYANMEERLLNEEDKERKSHTENLTKTIQDNNKSMERKRKDVGEEEELLQALVCSLSINTEPSSMEEAQSVEAKINQLDKENEMLRNEIRMMKEEIRRIEKESKERPQNPGSFRDKIRKMIQSEEGQLVLNFLKEHGLTILKWGIIALKVSMK</sequence>
<keyword evidence="8" id="KW-1185">Reference proteome</keyword>
<accession>A0AAE0RTM9</accession>
<comment type="similarity">
    <text evidence="1">Belongs to the TRAFAC class TrmE-Era-EngA-EngB-Septin-like GTPase superfamily. AIG1/Toc34/Toc159-like paraseptin GTPase family. IAN subfamily.</text>
</comment>
<dbReference type="Gene3D" id="3.40.50.300">
    <property type="entry name" value="P-loop containing nucleotide triphosphate hydrolases"/>
    <property type="match status" value="1"/>
</dbReference>
<dbReference type="Proteomes" id="UP001195483">
    <property type="component" value="Unassembled WGS sequence"/>
</dbReference>
<evidence type="ECO:0000259" key="6">
    <source>
        <dbReference type="PROSITE" id="PS51720"/>
    </source>
</evidence>
<dbReference type="PROSITE" id="PS51720">
    <property type="entry name" value="G_AIG1"/>
    <property type="match status" value="1"/>
</dbReference>
<evidence type="ECO:0000256" key="4">
    <source>
        <dbReference type="SAM" id="Coils"/>
    </source>
</evidence>
<dbReference type="GO" id="GO:0005525">
    <property type="term" value="F:GTP binding"/>
    <property type="evidence" value="ECO:0007669"/>
    <property type="project" value="UniProtKB-KW"/>
</dbReference>
<keyword evidence="2" id="KW-0547">Nucleotide-binding</keyword>
<name>A0AAE0RTM9_9BIVA</name>
<comment type="caution">
    <text evidence="7">The sequence shown here is derived from an EMBL/GenBank/DDBJ whole genome shotgun (WGS) entry which is preliminary data.</text>
</comment>
<evidence type="ECO:0000256" key="1">
    <source>
        <dbReference type="ARBA" id="ARBA00008535"/>
    </source>
</evidence>
<feature type="domain" description="AIG1-type G" evidence="6">
    <location>
        <begin position="13"/>
        <end position="217"/>
    </location>
</feature>
<evidence type="ECO:0000256" key="2">
    <source>
        <dbReference type="ARBA" id="ARBA00022741"/>
    </source>
</evidence>
<proteinExistence type="inferred from homology"/>
<reference evidence="7" key="1">
    <citation type="journal article" date="2021" name="Genome Biol. Evol.">
        <title>A High-Quality Reference Genome for a Parasitic Bivalve with Doubly Uniparental Inheritance (Bivalvia: Unionida).</title>
        <authorList>
            <person name="Smith C.H."/>
        </authorList>
    </citation>
    <scope>NUCLEOTIDE SEQUENCE</scope>
    <source>
        <strain evidence="7">CHS0354</strain>
    </source>
</reference>
<feature type="compositionally biased region" description="Basic and acidic residues" evidence="5">
    <location>
        <begin position="244"/>
        <end position="253"/>
    </location>
</feature>